<dbReference type="EMBL" id="FNXT01000731">
    <property type="protein sequence ID" value="SZX66735.1"/>
    <property type="molecule type" value="Genomic_DNA"/>
</dbReference>
<dbReference type="Pfam" id="PF09778">
    <property type="entry name" value="Guanylate_cyc_2"/>
    <property type="match status" value="1"/>
</dbReference>
<protein>
    <recommendedName>
        <fullName evidence="4">Guanylyl cyclase</fullName>
    </recommendedName>
</protein>
<keyword evidence="3" id="KW-1185">Reference proteome</keyword>
<feature type="region of interest" description="Disordered" evidence="1">
    <location>
        <begin position="482"/>
        <end position="502"/>
    </location>
</feature>
<proteinExistence type="predicted"/>
<evidence type="ECO:0000256" key="1">
    <source>
        <dbReference type="SAM" id="MobiDB-lite"/>
    </source>
</evidence>
<name>A0A383VMI5_TETOB</name>
<organism evidence="2 3">
    <name type="scientific">Tetradesmus obliquus</name>
    <name type="common">Green alga</name>
    <name type="synonym">Acutodesmus obliquus</name>
    <dbReference type="NCBI Taxonomy" id="3088"/>
    <lineage>
        <taxon>Eukaryota</taxon>
        <taxon>Viridiplantae</taxon>
        <taxon>Chlorophyta</taxon>
        <taxon>core chlorophytes</taxon>
        <taxon>Chlorophyceae</taxon>
        <taxon>CS clade</taxon>
        <taxon>Sphaeropleales</taxon>
        <taxon>Scenedesmaceae</taxon>
        <taxon>Tetradesmus</taxon>
    </lineage>
</organism>
<evidence type="ECO:0000313" key="2">
    <source>
        <dbReference type="EMBL" id="SZX66735.1"/>
    </source>
</evidence>
<reference evidence="2 3" key="1">
    <citation type="submission" date="2016-10" db="EMBL/GenBank/DDBJ databases">
        <authorList>
            <person name="Cai Z."/>
        </authorList>
    </citation>
    <scope>NUCLEOTIDE SEQUENCE [LARGE SCALE GENOMIC DNA]</scope>
</reference>
<dbReference type="PANTHER" id="PTHR31400:SF1">
    <property type="entry name" value="PROTEIN GUCD1"/>
    <property type="match status" value="1"/>
</dbReference>
<dbReference type="Proteomes" id="UP000256970">
    <property type="component" value="Unassembled WGS sequence"/>
</dbReference>
<feature type="region of interest" description="Disordered" evidence="1">
    <location>
        <begin position="295"/>
        <end position="316"/>
    </location>
</feature>
<feature type="compositionally biased region" description="Polar residues" evidence="1">
    <location>
        <begin position="296"/>
        <end position="307"/>
    </location>
</feature>
<evidence type="ECO:0000313" key="3">
    <source>
        <dbReference type="Proteomes" id="UP000256970"/>
    </source>
</evidence>
<dbReference type="InterPro" id="IPR018616">
    <property type="entry name" value="GUCD1"/>
</dbReference>
<sequence>MPSPAGLPHLDMALAEHRHDEQQQQLQCKPDQQQRLQQELPGFIHPAVQHVSQQYSWDCGLACVLMVLRALGCTSCDMHQLRRLSQTTSVWTVDLAHLLARFGAAVTFCTITIGINGDYANEWFYMEHLEDDEKRVQQLFSQAAQLGIRLQECSVPLQELVTAVASGRQLAILLVDRRKIDPWQAAADMAWNYTTGVTSATGYTGHYILLVGYEPPAAAAAAAAPASSCKPSKQPGSGGCTCSSNSSCSSNQSSSSMCCCSGEAAAAADNPPQQPAQQLACQQEDAGAAAEGCAPITSSTVSDSSPEQATAAADAQHANAAQSKACASMLASGAAQLGYFWVQDPAHSRGPVRIPVSVVESARKTFGTDEDILLVDVPVGSAMQHSSRSAAAAAAASLPQAAAAVAAASAPSTLGIASWLGIGARVGAAAQSAQQQQQQEGMEGVEQQQQQQQQSYEQCTLHCDGAVPASCSCSDGAAVYNSGGSSCSNCSSSGRSGETLQE</sequence>
<evidence type="ECO:0008006" key="4">
    <source>
        <dbReference type="Google" id="ProtNLM"/>
    </source>
</evidence>
<gene>
    <name evidence="2" type="ORF">BQ4739_LOCUS7153</name>
</gene>
<dbReference type="AlphaFoldDB" id="A0A383VMI5"/>
<accession>A0A383VMI5</accession>
<dbReference type="PANTHER" id="PTHR31400">
    <property type="entry name" value="GUANYLYL CYCLASE DOMAIN CONTAINING PROTEIN 1 GUCD1"/>
    <property type="match status" value="1"/>
</dbReference>